<dbReference type="GO" id="GO:0006552">
    <property type="term" value="P:L-leucine catabolic process"/>
    <property type="evidence" value="ECO:0007669"/>
    <property type="project" value="TreeGrafter"/>
</dbReference>
<protein>
    <submittedName>
        <fullName evidence="5">Hydroxymethylglutaryl-CoA lyase</fullName>
    </submittedName>
</protein>
<dbReference type="GO" id="GO:0004419">
    <property type="term" value="F:hydroxymethylglutaryl-CoA lyase activity"/>
    <property type="evidence" value="ECO:0007669"/>
    <property type="project" value="TreeGrafter"/>
</dbReference>
<dbReference type="EMBL" id="CP031092">
    <property type="protein sequence ID" value="AXF56339.1"/>
    <property type="molecule type" value="Genomic_DNA"/>
</dbReference>
<evidence type="ECO:0000256" key="2">
    <source>
        <dbReference type="ARBA" id="ARBA00022723"/>
    </source>
</evidence>
<dbReference type="Proteomes" id="UP000252100">
    <property type="component" value="Chromosome"/>
</dbReference>
<dbReference type="PROSITE" id="PS50991">
    <property type="entry name" value="PYR_CT"/>
    <property type="match status" value="1"/>
</dbReference>
<dbReference type="SUPFAM" id="SSF51569">
    <property type="entry name" value="Aldolase"/>
    <property type="match status" value="1"/>
</dbReference>
<comment type="similarity">
    <text evidence="1">Belongs to the HMG-CoA lyase family.</text>
</comment>
<dbReference type="RefSeq" id="WP_114373035.1">
    <property type="nucleotide sequence ID" value="NZ_CP031092.1"/>
</dbReference>
<dbReference type="InterPro" id="IPR043594">
    <property type="entry name" value="HMGL"/>
</dbReference>
<dbReference type="GO" id="GO:0046872">
    <property type="term" value="F:metal ion binding"/>
    <property type="evidence" value="ECO:0007669"/>
    <property type="project" value="UniProtKB-KW"/>
</dbReference>
<dbReference type="CDD" id="cd07938">
    <property type="entry name" value="DRE_TIM_HMGL"/>
    <property type="match status" value="1"/>
</dbReference>
<evidence type="ECO:0000256" key="3">
    <source>
        <dbReference type="ARBA" id="ARBA00023239"/>
    </source>
</evidence>
<keyword evidence="3 5" id="KW-0456">Lyase</keyword>
<dbReference type="AlphaFoldDB" id="A0A345BZF8"/>
<evidence type="ECO:0000313" key="5">
    <source>
        <dbReference type="EMBL" id="AXF56339.1"/>
    </source>
</evidence>
<evidence type="ECO:0000313" key="6">
    <source>
        <dbReference type="Proteomes" id="UP000252100"/>
    </source>
</evidence>
<dbReference type="GO" id="GO:0046951">
    <property type="term" value="P:ketone body biosynthetic process"/>
    <property type="evidence" value="ECO:0007669"/>
    <property type="project" value="TreeGrafter"/>
</dbReference>
<evidence type="ECO:0000259" key="4">
    <source>
        <dbReference type="PROSITE" id="PS50991"/>
    </source>
</evidence>
<reference evidence="5 6" key="1">
    <citation type="journal article" date="2018" name="J. Microbiol.">
        <title>Salicibibacter kimchii gen. nov., sp. nov., a moderately halophilic and alkalitolerant bacterium in the family Bacillaceae, isolated from kimchi.</title>
        <authorList>
            <person name="Jang J.Y."/>
            <person name="Oh Y.J."/>
            <person name="Lim S.K."/>
            <person name="Park H.K."/>
            <person name="Lee C."/>
            <person name="Kim J.Y."/>
            <person name="Lee M.A."/>
            <person name="Choi H.J."/>
        </authorList>
    </citation>
    <scope>NUCLEOTIDE SEQUENCE [LARGE SCALE GENOMIC DNA]</scope>
    <source>
        <strain evidence="5 6">NKC1-1</strain>
    </source>
</reference>
<evidence type="ECO:0000256" key="1">
    <source>
        <dbReference type="ARBA" id="ARBA00009405"/>
    </source>
</evidence>
<gene>
    <name evidence="5" type="ORF">DT065_10120</name>
</gene>
<dbReference type="KEGG" id="rue:DT065_10120"/>
<dbReference type="PANTHER" id="PTHR42738:SF7">
    <property type="entry name" value="HYDROXYMETHYLGLUTARYL-COA LYASE"/>
    <property type="match status" value="1"/>
</dbReference>
<dbReference type="FunFam" id="3.20.20.70:FF:000071">
    <property type="entry name" value="Hydroxymethylglutaryl-CoA lyase"/>
    <property type="match status" value="1"/>
</dbReference>
<dbReference type="Pfam" id="PF00682">
    <property type="entry name" value="HMGL-like"/>
    <property type="match status" value="1"/>
</dbReference>
<dbReference type="OrthoDB" id="9784013at2"/>
<keyword evidence="6" id="KW-1185">Reference proteome</keyword>
<dbReference type="InterPro" id="IPR013785">
    <property type="entry name" value="Aldolase_TIM"/>
</dbReference>
<proteinExistence type="inferred from homology"/>
<dbReference type="Gene3D" id="3.20.20.70">
    <property type="entry name" value="Aldolase class I"/>
    <property type="match status" value="1"/>
</dbReference>
<sequence length="300" mass="32160">MIHLCEVGARDGLQNEKKHVTTEDKVALLNQLMDTGIKKFETASFVNPKVVPQMADAEAVMEALPEREGITYAGLVLSRSGLERALATKVDRLHITAATSDTFNQKNVRRTVSESVEELSTVVEDASAAGRPSAAILSTVFGCPYEGTVDRARVFRVAEAFLDVGVQEIVLADTTGMANPIQVRDTVTDFKRSFGEEVPLGLHFHNTRGLGLANVAAGYEAGVRMFDAALGGLGGCPFAPIAVGNVASEDMIHMFQEMGAETGIDLEAMLNTSKWLETVMEKTLPGMVMKAGAASRLAEQ</sequence>
<feature type="domain" description="Pyruvate carboxyltransferase" evidence="4">
    <location>
        <begin position="2"/>
        <end position="270"/>
    </location>
</feature>
<dbReference type="PANTHER" id="PTHR42738">
    <property type="entry name" value="HYDROXYMETHYLGLUTARYL-COA LYASE"/>
    <property type="match status" value="1"/>
</dbReference>
<name>A0A345BZF8_9BACI</name>
<dbReference type="NCBIfam" id="NF004283">
    <property type="entry name" value="PRK05692.1"/>
    <property type="match status" value="1"/>
</dbReference>
<keyword evidence="2" id="KW-0479">Metal-binding</keyword>
<dbReference type="InterPro" id="IPR000891">
    <property type="entry name" value="PYR_CT"/>
</dbReference>
<accession>A0A345BZF8</accession>
<organism evidence="5 6">
    <name type="scientific">Salicibibacter kimchii</name>
    <dbReference type="NCBI Taxonomy" id="2099786"/>
    <lineage>
        <taxon>Bacteria</taxon>
        <taxon>Bacillati</taxon>
        <taxon>Bacillota</taxon>
        <taxon>Bacilli</taxon>
        <taxon>Bacillales</taxon>
        <taxon>Bacillaceae</taxon>
        <taxon>Salicibibacter</taxon>
    </lineage>
</organism>